<accession>A0A409XV53</accession>
<reference evidence="1 2" key="1">
    <citation type="journal article" date="2018" name="Evol. Lett.">
        <title>Horizontal gene cluster transfer increased hallucinogenic mushroom diversity.</title>
        <authorList>
            <person name="Reynolds H.T."/>
            <person name="Vijayakumar V."/>
            <person name="Gluck-Thaler E."/>
            <person name="Korotkin H.B."/>
            <person name="Matheny P.B."/>
            <person name="Slot J.C."/>
        </authorList>
    </citation>
    <scope>NUCLEOTIDE SEQUENCE [LARGE SCALE GENOMIC DNA]</scope>
    <source>
        <strain evidence="1 2">2631</strain>
    </source>
</reference>
<sequence length="91" mass="10061">MLLNITFITEQSKFAISNGTYTGSFMPPPLPELFPAENVYELPPNKVIEVTTPGELGGSPMCFVVLLRLTTASNSFARSELDIQNQRLILE</sequence>
<proteinExistence type="predicted"/>
<dbReference type="EMBL" id="NHYD01000271">
    <property type="protein sequence ID" value="PPQ94712.1"/>
    <property type="molecule type" value="Genomic_DNA"/>
</dbReference>
<protein>
    <submittedName>
        <fullName evidence="1">Uncharacterized protein</fullName>
    </submittedName>
</protein>
<keyword evidence="2" id="KW-1185">Reference proteome</keyword>
<name>A0A409XV53_PSICY</name>
<dbReference type="InParanoid" id="A0A409XV53"/>
<evidence type="ECO:0000313" key="1">
    <source>
        <dbReference type="EMBL" id="PPQ94712.1"/>
    </source>
</evidence>
<dbReference type="Proteomes" id="UP000283269">
    <property type="component" value="Unassembled WGS sequence"/>
</dbReference>
<gene>
    <name evidence="1" type="ORF">CVT25_009567</name>
</gene>
<comment type="caution">
    <text evidence="1">The sequence shown here is derived from an EMBL/GenBank/DDBJ whole genome shotgun (WGS) entry which is preliminary data.</text>
</comment>
<dbReference type="OrthoDB" id="2121828at2759"/>
<dbReference type="AlphaFoldDB" id="A0A409XV53"/>
<organism evidence="1 2">
    <name type="scientific">Psilocybe cyanescens</name>
    <dbReference type="NCBI Taxonomy" id="93625"/>
    <lineage>
        <taxon>Eukaryota</taxon>
        <taxon>Fungi</taxon>
        <taxon>Dikarya</taxon>
        <taxon>Basidiomycota</taxon>
        <taxon>Agaricomycotina</taxon>
        <taxon>Agaricomycetes</taxon>
        <taxon>Agaricomycetidae</taxon>
        <taxon>Agaricales</taxon>
        <taxon>Agaricineae</taxon>
        <taxon>Strophariaceae</taxon>
        <taxon>Psilocybe</taxon>
    </lineage>
</organism>
<evidence type="ECO:0000313" key="2">
    <source>
        <dbReference type="Proteomes" id="UP000283269"/>
    </source>
</evidence>